<dbReference type="EMBL" id="AVOT02038774">
    <property type="protein sequence ID" value="MBW0533698.1"/>
    <property type="molecule type" value="Genomic_DNA"/>
</dbReference>
<comment type="caution">
    <text evidence="1">The sequence shown here is derived from an EMBL/GenBank/DDBJ whole genome shotgun (WGS) entry which is preliminary data.</text>
</comment>
<accession>A0A9Q3F928</accession>
<gene>
    <name evidence="1" type="ORF">O181_073413</name>
</gene>
<sequence length="136" mass="15511">MLTTSSFHLNGNTFIQSSIFCSLNQSRHQQSQIRINSLLFQSSLKKKRNGKSLKYWTQSSREENYGSWWNGKVSVNTQKDPPGNQLKTSRISLNLSRISILYILTSQAPILQELDFYGAWWGEELTKGGLSPGMHL</sequence>
<evidence type="ECO:0000313" key="2">
    <source>
        <dbReference type="Proteomes" id="UP000765509"/>
    </source>
</evidence>
<protein>
    <submittedName>
        <fullName evidence="1">Uncharacterized protein</fullName>
    </submittedName>
</protein>
<dbReference type="AlphaFoldDB" id="A0A9Q3F928"/>
<keyword evidence="2" id="KW-1185">Reference proteome</keyword>
<reference evidence="1" key="1">
    <citation type="submission" date="2021-03" db="EMBL/GenBank/DDBJ databases">
        <title>Draft genome sequence of rust myrtle Austropuccinia psidii MF-1, a brazilian biotype.</title>
        <authorList>
            <person name="Quecine M.C."/>
            <person name="Pachon D.M.R."/>
            <person name="Bonatelli M.L."/>
            <person name="Correr F.H."/>
            <person name="Franceschini L.M."/>
            <person name="Leite T.F."/>
            <person name="Margarido G.R.A."/>
            <person name="Almeida C.A."/>
            <person name="Ferrarezi J.A."/>
            <person name="Labate C.A."/>
        </authorList>
    </citation>
    <scope>NUCLEOTIDE SEQUENCE</scope>
    <source>
        <strain evidence="1">MF-1</strain>
    </source>
</reference>
<name>A0A9Q3F928_9BASI</name>
<organism evidence="1 2">
    <name type="scientific">Austropuccinia psidii MF-1</name>
    <dbReference type="NCBI Taxonomy" id="1389203"/>
    <lineage>
        <taxon>Eukaryota</taxon>
        <taxon>Fungi</taxon>
        <taxon>Dikarya</taxon>
        <taxon>Basidiomycota</taxon>
        <taxon>Pucciniomycotina</taxon>
        <taxon>Pucciniomycetes</taxon>
        <taxon>Pucciniales</taxon>
        <taxon>Sphaerophragmiaceae</taxon>
        <taxon>Austropuccinia</taxon>
    </lineage>
</organism>
<evidence type="ECO:0000313" key="1">
    <source>
        <dbReference type="EMBL" id="MBW0533698.1"/>
    </source>
</evidence>
<dbReference type="Proteomes" id="UP000765509">
    <property type="component" value="Unassembled WGS sequence"/>
</dbReference>
<proteinExistence type="predicted"/>